<evidence type="ECO:0000313" key="2">
    <source>
        <dbReference type="Proteomes" id="UP000176498"/>
    </source>
</evidence>
<dbReference type="Proteomes" id="UP000176498">
    <property type="component" value="Unassembled WGS sequence"/>
</dbReference>
<reference evidence="1 2" key="1">
    <citation type="journal article" date="2016" name="Nat. Commun.">
        <title>Thousands of microbial genomes shed light on interconnected biogeochemical processes in an aquifer system.</title>
        <authorList>
            <person name="Anantharaman K."/>
            <person name="Brown C.T."/>
            <person name="Hug L.A."/>
            <person name="Sharon I."/>
            <person name="Castelle C.J."/>
            <person name="Probst A.J."/>
            <person name="Thomas B.C."/>
            <person name="Singh A."/>
            <person name="Wilkins M.J."/>
            <person name="Karaoz U."/>
            <person name="Brodie E.L."/>
            <person name="Williams K.H."/>
            <person name="Hubbard S.S."/>
            <person name="Banfield J.F."/>
        </authorList>
    </citation>
    <scope>NUCLEOTIDE SEQUENCE [LARGE SCALE GENOMIC DNA]</scope>
</reference>
<evidence type="ECO:0008006" key="3">
    <source>
        <dbReference type="Google" id="ProtNLM"/>
    </source>
</evidence>
<comment type="caution">
    <text evidence="1">The sequence shown here is derived from an EMBL/GenBank/DDBJ whole genome shotgun (WGS) entry which is preliminary data.</text>
</comment>
<proteinExistence type="predicted"/>
<name>A0A1G1XN93_9BACT</name>
<evidence type="ECO:0000313" key="1">
    <source>
        <dbReference type="EMBL" id="OGY41573.1"/>
    </source>
</evidence>
<sequence>MFNLNYLELFILNTIIYFDLFDYPLTLNEIYTYLFIGGMEGSTYTLIEIEECLANSSKLKKFITTKRGFYFLKNPPSHKATADGDGEEIIQTRLERYNLADKKFQLALRTAKLLKFLPFIKLIAVCNNLAYSNARPESDIDLFIITAKNRIWLVRFWAVIIITLLGLRPPKTKVKDKICLSFYLTEEDLDLNKIKVGAEDIYLVFWLATLWPVYERDNFYQKLIEANSWLKKYLPNWQPVLPGLRRRVEDNWLNQFIYQIKEFFCHGFLGNWLTSFFKQIQLKFMSQNKKDLAVAEDKSVIITDTILKFHENDRRAEYQERFERKRQELAEKL</sequence>
<organism evidence="1 2">
    <name type="scientific">Candidatus Buchananbacteria bacterium RBG_13_36_9</name>
    <dbReference type="NCBI Taxonomy" id="1797530"/>
    <lineage>
        <taxon>Bacteria</taxon>
        <taxon>Candidatus Buchananiibacteriota</taxon>
    </lineage>
</organism>
<protein>
    <recommendedName>
        <fullName evidence="3">Polymerase nucleotidyl transferase domain-containing protein</fullName>
    </recommendedName>
</protein>
<gene>
    <name evidence="1" type="ORF">A2Y82_01105</name>
</gene>
<accession>A0A1G1XN93</accession>
<dbReference type="AlphaFoldDB" id="A0A1G1XN93"/>
<dbReference type="EMBL" id="MHHZ01000015">
    <property type="protein sequence ID" value="OGY41573.1"/>
    <property type="molecule type" value="Genomic_DNA"/>
</dbReference>